<dbReference type="InterPro" id="IPR042229">
    <property type="entry name" value="Listeria/Bacterioides_rpt_sf"/>
</dbReference>
<dbReference type="InterPro" id="IPR013378">
    <property type="entry name" value="InlB-like_B-rpt"/>
</dbReference>
<gene>
    <name evidence="6" type="ORF">F7D09_0894</name>
</gene>
<comment type="caution">
    <text evidence="6">The sequence shown here is derived from an EMBL/GenBank/DDBJ whole genome shotgun (WGS) entry which is preliminary data.</text>
</comment>
<feature type="chain" id="PRO_5026330991" evidence="4">
    <location>
        <begin position="30"/>
        <end position="1253"/>
    </location>
</feature>
<feature type="domain" description="Bacterial Ig-like" evidence="5">
    <location>
        <begin position="928"/>
        <end position="987"/>
    </location>
</feature>
<feature type="domain" description="Bacterial Ig-like" evidence="5">
    <location>
        <begin position="513"/>
        <end position="571"/>
    </location>
</feature>
<evidence type="ECO:0000256" key="3">
    <source>
        <dbReference type="SAM" id="Phobius"/>
    </source>
</evidence>
<evidence type="ECO:0000313" key="6">
    <source>
        <dbReference type="EMBL" id="KAB7790641.1"/>
    </source>
</evidence>
<feature type="domain" description="Bacterial Ig-like" evidence="5">
    <location>
        <begin position="763"/>
        <end position="817"/>
    </location>
</feature>
<evidence type="ECO:0000256" key="4">
    <source>
        <dbReference type="SAM" id="SignalP"/>
    </source>
</evidence>
<keyword evidence="4" id="KW-0732">Signal</keyword>
<keyword evidence="7" id="KW-1185">Reference proteome</keyword>
<feature type="domain" description="Bacterial Ig-like" evidence="5">
    <location>
        <begin position="358"/>
        <end position="409"/>
    </location>
</feature>
<dbReference type="NCBIfam" id="TIGR02543">
    <property type="entry name" value="List_Bact_rpt"/>
    <property type="match status" value="1"/>
</dbReference>
<feature type="transmembrane region" description="Helical" evidence="3">
    <location>
        <begin position="1175"/>
        <end position="1197"/>
    </location>
</feature>
<feature type="signal peptide" evidence="4">
    <location>
        <begin position="1"/>
        <end position="29"/>
    </location>
</feature>
<comment type="subcellular location">
    <subcellularLocation>
        <location evidence="1">Cell envelope</location>
    </subcellularLocation>
</comment>
<dbReference type="AlphaFoldDB" id="A0A6I1GW00"/>
<feature type="region of interest" description="Disordered" evidence="2">
    <location>
        <begin position="1210"/>
        <end position="1230"/>
    </location>
</feature>
<name>A0A6I1GW00_9BIFI</name>
<feature type="domain" description="Bacterial Ig-like" evidence="5">
    <location>
        <begin position="854"/>
        <end position="906"/>
    </location>
</feature>
<reference evidence="6 7" key="1">
    <citation type="submission" date="2019-09" db="EMBL/GenBank/DDBJ databases">
        <title>Characterization of the phylogenetic diversity of two novel species belonging to the genus Bifidobacterium: Bifidobacterium cebidarum sp. nov. and Bifidobacterium leontopitheci sp. nov.</title>
        <authorList>
            <person name="Lugli G.A."/>
            <person name="Duranti S."/>
            <person name="Milani C."/>
            <person name="Turroni F."/>
            <person name="Ventura M."/>
        </authorList>
    </citation>
    <scope>NUCLEOTIDE SEQUENCE [LARGE SCALE GENOMIC DNA]</scope>
    <source>
        <strain evidence="6 7">LMG 31471</strain>
    </source>
</reference>
<evidence type="ECO:0000256" key="1">
    <source>
        <dbReference type="ARBA" id="ARBA00004196"/>
    </source>
</evidence>
<feature type="domain" description="Bacterial Ig-like" evidence="5">
    <location>
        <begin position="434"/>
        <end position="487"/>
    </location>
</feature>
<keyword evidence="3" id="KW-0812">Transmembrane</keyword>
<dbReference type="InterPro" id="IPR011081">
    <property type="entry name" value="Big_4"/>
</dbReference>
<dbReference type="GO" id="GO:0030313">
    <property type="term" value="C:cell envelope"/>
    <property type="evidence" value="ECO:0007669"/>
    <property type="project" value="UniProtKB-SubCell"/>
</dbReference>
<accession>A0A6I1GW00</accession>
<dbReference type="Proteomes" id="UP000441772">
    <property type="component" value="Unassembled WGS sequence"/>
</dbReference>
<evidence type="ECO:0000313" key="7">
    <source>
        <dbReference type="Proteomes" id="UP000441772"/>
    </source>
</evidence>
<dbReference type="RefSeq" id="WP_152234242.1">
    <property type="nucleotide sequence ID" value="NZ_JBHSKZ010000009.1"/>
</dbReference>
<feature type="domain" description="Bacterial Ig-like" evidence="5">
    <location>
        <begin position="1087"/>
        <end position="1139"/>
    </location>
</feature>
<evidence type="ECO:0000256" key="2">
    <source>
        <dbReference type="SAM" id="MobiDB-lite"/>
    </source>
</evidence>
<sequence>MSIRKKLVGILAAVATIATMGIAAAPATAADGIGSDAGAQANVYQSLQYLQQLNTLRARTDRTPLTPAKIVAAKNADRNTNMYNTSNITTYGSDGKAVAAVKVNSDMTSWAQARAEEIAKRAVTNPDAPLSHDNMMVTGKPSWYSQTNLSQSTLYKGGTYWDGPEALAIGYPDMQGYEETHNPINSWYSELDYETKHPNASASDLANNRQGYGHYLTEVSNLADIAGFGIAKVTSGKWKGATVSVLEIGNSKGSQGKTQTVEEALKEYAPKVDYTVTFNSNGGSTVASQTVESGSKATKPADPTKAGFTFGGWYKDAALKTLYDFNTAVTANITLYAKWDPVTITSVAQPADISTPAGIDPTDKLPGTVEATYSDGSKKDVKVTWESIAPVKYAAPNAAGFTVNGTVEGSKVKATIKVIVTAAIPQSAAVTPATVRTVATHAPELPAKATVTYSDKTTKQAGVTWSSIDASKYAQPNADGFDVTGTVSVDGKTFTVTVKVVVTARGITSVAAPADQTVESGTEPTYPAKVTATYSDNETADVTVTWTKLTKAEYGKRDGGKFTVNGTVEGYSKGVSFAVTVKPATVKTVTPTATTAQTVANTVPDLSAIKANVAWSNGDSETATVTWPTLTADQFATVGATVPVEGTVTAGGKDYKVTVNVTVVAATVVSVTAPTGVVVTVDSGTKPDFTGVKATVKWSNNTTTTVDVAWDQPKESDYKNRNGGTFEVSGKVTVAGKEYPLTITYKVNPATAKSAAIKDGVTEVTTESGTAPALPDTAVVTWSNDETTENAINWAAIDKVQYSKREGGSFTVNGTVDASKLKTLTAATAATFTVSVKVVVKPATIKSVAKLDDVTTEVGVAPKLPATVKATWSNGDVTDAPITWEAIDAEQYAKRGSFDVNGTIADTTGKTTKVTVTVKVVAKIVSYENPKVTIESGQKLELPATVKVTWSDGETSDVKVTWNKIDPALYSKREGGVFTVEGTLEDGTKITATVTVKPATVKTVQKTVPLTTVLHVPAALPETVEVTWSNGETTREPVAWESVDAAKYDKAGTFDVAGKVTVAGKEYDVTATVTVKNVTVSYVEDGVDVKTTVGTAPQMPKTVKVHWSDGTVTDEPATWAEIPANLYAKVGSFSVLGTAVVAGKTYRIKANVAVNPKYTVEIDPNKKQELPRTGASIAIIVVVLVVLAAVGVGISVARKRHDSAAASGAAHSAGAAGGSDDANDSAADVEVTEGPDALADGFAAGDGNGASAQ</sequence>
<dbReference type="EMBL" id="WBVT01000009">
    <property type="protein sequence ID" value="KAB7790641.1"/>
    <property type="molecule type" value="Genomic_DNA"/>
</dbReference>
<keyword evidence="3" id="KW-0472">Membrane</keyword>
<keyword evidence="3" id="KW-1133">Transmembrane helix</keyword>
<dbReference type="Pfam" id="PF07532">
    <property type="entry name" value="Big_4"/>
    <property type="match status" value="8"/>
</dbReference>
<dbReference type="Gene3D" id="2.60.40.4270">
    <property type="entry name" value="Listeria-Bacteroides repeat domain"/>
    <property type="match status" value="1"/>
</dbReference>
<dbReference type="Pfam" id="PF09479">
    <property type="entry name" value="Flg_new"/>
    <property type="match status" value="1"/>
</dbReference>
<feature type="domain" description="Bacterial Ig-like" evidence="5">
    <location>
        <begin position="1011"/>
        <end position="1060"/>
    </location>
</feature>
<protein>
    <submittedName>
        <fullName evidence="6">Bacterial Ig-like domain (Group 4)</fullName>
    </submittedName>
</protein>
<organism evidence="6 7">
    <name type="scientific">Bifidobacterium leontopitheci</name>
    <dbReference type="NCBI Taxonomy" id="2650774"/>
    <lineage>
        <taxon>Bacteria</taxon>
        <taxon>Bacillati</taxon>
        <taxon>Actinomycetota</taxon>
        <taxon>Actinomycetes</taxon>
        <taxon>Bifidobacteriales</taxon>
        <taxon>Bifidobacteriaceae</taxon>
        <taxon>Bifidobacterium</taxon>
    </lineage>
</organism>
<evidence type="ECO:0000259" key="5">
    <source>
        <dbReference type="Pfam" id="PF07532"/>
    </source>
</evidence>
<proteinExistence type="predicted"/>